<dbReference type="Gene3D" id="2.60.120.460">
    <property type="entry name" value="YjbQ-like"/>
    <property type="match status" value="1"/>
</dbReference>
<dbReference type="KEGG" id="emt:CPZ25_012845"/>
<accession>A0A4P9CBQ0</accession>
<name>A0A4P9CBQ0_EUBML</name>
<gene>
    <name evidence="1" type="ORF">CPZ25_012845</name>
</gene>
<evidence type="ECO:0000313" key="1">
    <source>
        <dbReference type="EMBL" id="QCT72172.1"/>
    </source>
</evidence>
<sequence length="173" mass="19571">MTVYKEQISVESHGNTPTYINITPQVREAIAKSGIKNGTCTVISPHTTCAVFFEEFVHDYTEDGDEYLQADLNDVLEKIIPNQVSWEQYRYPGEKHFEEVEKWPNIESYLPGGDRTAIWNCDAHIKATLIGASEVFDVDDGALGVGKTGYIYFADFDRARPRVRQCKIVVMGE</sequence>
<dbReference type="InterPro" id="IPR035917">
    <property type="entry name" value="YjbQ-like_sf"/>
</dbReference>
<dbReference type="RefSeq" id="WP_058696239.1">
    <property type="nucleotide sequence ID" value="NZ_CABJDW020000006.1"/>
</dbReference>
<proteinExistence type="predicted"/>
<organism evidence="1 2">
    <name type="scientific">Eubacterium maltosivorans</name>
    <dbReference type="NCBI Taxonomy" id="2041044"/>
    <lineage>
        <taxon>Bacteria</taxon>
        <taxon>Bacillati</taxon>
        <taxon>Bacillota</taxon>
        <taxon>Clostridia</taxon>
        <taxon>Eubacteriales</taxon>
        <taxon>Eubacteriaceae</taxon>
        <taxon>Eubacterium</taxon>
    </lineage>
</organism>
<dbReference type="Proteomes" id="UP000218387">
    <property type="component" value="Chromosome"/>
</dbReference>
<dbReference type="AlphaFoldDB" id="A0A4P9CBQ0"/>
<evidence type="ECO:0000313" key="2">
    <source>
        <dbReference type="Proteomes" id="UP000218387"/>
    </source>
</evidence>
<dbReference type="Pfam" id="PF01894">
    <property type="entry name" value="YjbQ"/>
    <property type="match status" value="1"/>
</dbReference>
<protein>
    <submittedName>
        <fullName evidence="1">YjbQ family protein</fullName>
    </submittedName>
</protein>
<dbReference type="InterPro" id="IPR001602">
    <property type="entry name" value="UPF0047_YjbQ-like"/>
</dbReference>
<reference evidence="1 2" key="1">
    <citation type="submission" date="2018-05" db="EMBL/GenBank/DDBJ databases">
        <title>Genome comparison of Eubacterium sp.</title>
        <authorList>
            <person name="Feng Y."/>
            <person name="Sanchez-Andrea I."/>
            <person name="Stams A.J.M."/>
            <person name="De Vos W.M."/>
        </authorList>
    </citation>
    <scope>NUCLEOTIDE SEQUENCE [LARGE SCALE GENOMIC DNA]</scope>
    <source>
        <strain evidence="1 2">YI</strain>
    </source>
</reference>
<keyword evidence="2" id="KW-1185">Reference proteome</keyword>
<dbReference type="EMBL" id="CP029487">
    <property type="protein sequence ID" value="QCT72172.1"/>
    <property type="molecule type" value="Genomic_DNA"/>
</dbReference>
<dbReference type="SUPFAM" id="SSF111038">
    <property type="entry name" value="YjbQ-like"/>
    <property type="match status" value="1"/>
</dbReference>